<evidence type="ECO:0000313" key="4">
    <source>
        <dbReference type="Ensembl" id="ENSPEMP00000035646.1"/>
    </source>
</evidence>
<organism evidence="4 5">
    <name type="scientific">Peromyscus maniculatus bairdii</name>
    <name type="common">Prairie deer mouse</name>
    <dbReference type="NCBI Taxonomy" id="230844"/>
    <lineage>
        <taxon>Eukaryota</taxon>
        <taxon>Metazoa</taxon>
        <taxon>Chordata</taxon>
        <taxon>Craniata</taxon>
        <taxon>Vertebrata</taxon>
        <taxon>Euteleostomi</taxon>
        <taxon>Mammalia</taxon>
        <taxon>Eutheria</taxon>
        <taxon>Euarchontoglires</taxon>
        <taxon>Glires</taxon>
        <taxon>Rodentia</taxon>
        <taxon>Myomorpha</taxon>
        <taxon>Muroidea</taxon>
        <taxon>Cricetidae</taxon>
        <taxon>Neotominae</taxon>
        <taxon>Peromyscus</taxon>
    </lineage>
</organism>
<reference evidence="4 5" key="1">
    <citation type="submission" date="2018-10" db="EMBL/GenBank/DDBJ databases">
        <title>Improved assembly of the deer mouse Peromyscus maniculatus genome.</title>
        <authorList>
            <person name="Lassance J.-M."/>
            <person name="Hoekstra H.E."/>
        </authorList>
    </citation>
    <scope>NUCLEOTIDE SEQUENCE [LARGE SCALE GENOMIC DNA]</scope>
</reference>
<keyword evidence="3" id="KW-0732">Signal</keyword>
<evidence type="ECO:0000256" key="2">
    <source>
        <dbReference type="ARBA" id="ARBA00022525"/>
    </source>
</evidence>
<reference evidence="4" key="3">
    <citation type="submission" date="2025-09" db="UniProtKB">
        <authorList>
            <consortium name="Ensembl"/>
        </authorList>
    </citation>
    <scope>IDENTIFICATION</scope>
</reference>
<proteinExistence type="predicted"/>
<dbReference type="AlphaFoldDB" id="A0A8C8W4N2"/>
<sequence length="213" mass="23216">MSWSSVLKSLLAVCICTHLSVSSVESYACDNRKCYNGRCESNPKCQSTKGCFFHVQELKEQSNCSEDECTELAFSTTLGGQRTFSYDHQCCYTEQCNTMSKHPFPSSKPQPNGVECPACYSEDGKCEPVPLKCTGLETKCVVVFGTGILEEFPPGPVCSIIRGMGCATETACGLQNLTILENAKIETFCSSESPPLRSFSSALTCLFLIKALL</sequence>
<feature type="chain" id="PRO_5034275585" description="Protein RoBo-1-like" evidence="3">
    <location>
        <begin position="27"/>
        <end position="213"/>
    </location>
</feature>
<evidence type="ECO:0008006" key="6">
    <source>
        <dbReference type="Google" id="ProtNLM"/>
    </source>
</evidence>
<dbReference type="Proteomes" id="UP000694547">
    <property type="component" value="Chromosome 8"/>
</dbReference>
<evidence type="ECO:0000313" key="5">
    <source>
        <dbReference type="Proteomes" id="UP000694547"/>
    </source>
</evidence>
<dbReference type="Ensembl" id="ENSPEMT00000042040.1">
    <property type="protein sequence ID" value="ENSPEMP00000035646.1"/>
    <property type="gene ID" value="ENSPEMG00000028927.1"/>
</dbReference>
<evidence type="ECO:0000256" key="1">
    <source>
        <dbReference type="ARBA" id="ARBA00004613"/>
    </source>
</evidence>
<keyword evidence="5" id="KW-1185">Reference proteome</keyword>
<accession>A0A8C8W4N2</accession>
<dbReference type="InterPro" id="IPR050918">
    <property type="entry name" value="CNF-like_PLA2_Inhibitor"/>
</dbReference>
<dbReference type="PANTHER" id="PTHR20914:SF8">
    <property type="entry name" value="GENE 12253-RELATED"/>
    <property type="match status" value="1"/>
</dbReference>
<keyword evidence="2" id="KW-0964">Secreted</keyword>
<reference evidence="4" key="2">
    <citation type="submission" date="2025-08" db="UniProtKB">
        <authorList>
            <consortium name="Ensembl"/>
        </authorList>
    </citation>
    <scope>IDENTIFICATION</scope>
</reference>
<comment type="subcellular location">
    <subcellularLocation>
        <location evidence="1">Secreted</location>
    </subcellularLocation>
</comment>
<name>A0A8C8W4N2_PERMB</name>
<evidence type="ECO:0000256" key="3">
    <source>
        <dbReference type="SAM" id="SignalP"/>
    </source>
</evidence>
<dbReference type="GO" id="GO:0005576">
    <property type="term" value="C:extracellular region"/>
    <property type="evidence" value="ECO:0007669"/>
    <property type="project" value="UniProtKB-SubCell"/>
</dbReference>
<dbReference type="PANTHER" id="PTHR20914">
    <property type="entry name" value="LY6/PLAUR DOMAIN-CONTAINING PROTEIN 8"/>
    <property type="match status" value="1"/>
</dbReference>
<protein>
    <recommendedName>
        <fullName evidence="6">Protein RoBo-1-like</fullName>
    </recommendedName>
</protein>
<dbReference type="GeneTree" id="ENSGT00730000111648"/>
<feature type="signal peptide" evidence="3">
    <location>
        <begin position="1"/>
        <end position="26"/>
    </location>
</feature>